<sequence length="294" mass="33767">MKKGLMIFLFKVLILSSLNINAQKIKELKLLEIKQLTNYKDRFDLSGISNYKNDFVVVGDKFENKFIYTVVQKENNFELISSYPLSIEGKLDLEGISVYDQKAYLINEANNEVYVYDFDNHTTTMLPIDWSNLSLPKDEWLKNTGFEGVAVDHKSNLLYLAKERQPSFILVVDLLTNKIIKEINIKKSCSKDISDICLYNGDLFILERNAQCIGQYSLSLNKIVRHYSYKKSVIIDGEKLYEPEKYGMAEALLIKDGSLWLGFDNNGVNTSKNATQKYGINGTKPVILKFEFNL</sequence>
<proteinExistence type="predicted"/>
<reference evidence="5 6" key="1">
    <citation type="journal article" date="2012" name="Int. J. Syst. Evol. Microbiol.">
        <title>Flammeovirga pacifica sp. nov., isolated from deep-sea sediment.</title>
        <authorList>
            <person name="Xu H."/>
            <person name="Fu Y."/>
            <person name="Yang N."/>
            <person name="Ding Z."/>
            <person name="Lai Q."/>
            <person name="Zeng R."/>
        </authorList>
    </citation>
    <scope>NUCLEOTIDE SEQUENCE [LARGE SCALE GENOMIC DNA]</scope>
    <source>
        <strain evidence="6">DSM 24597 / LMG 26175 / WPAGA1</strain>
    </source>
</reference>
<dbReference type="AlphaFoldDB" id="A0A1S1Z377"/>
<keyword evidence="2" id="KW-1003">Cell membrane</keyword>
<evidence type="ECO:0000256" key="4">
    <source>
        <dbReference type="SAM" id="SignalP"/>
    </source>
</evidence>
<keyword evidence="4" id="KW-0732">Signal</keyword>
<dbReference type="Pfam" id="PF06977">
    <property type="entry name" value="SdiA-regulated"/>
    <property type="match status" value="1"/>
</dbReference>
<evidence type="ECO:0000256" key="3">
    <source>
        <dbReference type="ARBA" id="ARBA00023136"/>
    </source>
</evidence>
<evidence type="ECO:0000256" key="2">
    <source>
        <dbReference type="ARBA" id="ARBA00022475"/>
    </source>
</evidence>
<evidence type="ECO:0000313" key="5">
    <source>
        <dbReference type="EMBL" id="OHX67729.1"/>
    </source>
</evidence>
<accession>A0A1S1Z377</accession>
<dbReference type="GO" id="GO:0005886">
    <property type="term" value="C:plasma membrane"/>
    <property type="evidence" value="ECO:0007669"/>
    <property type="project" value="UniProtKB-SubCell"/>
</dbReference>
<organism evidence="5 6">
    <name type="scientific">Flammeovirga pacifica</name>
    <dbReference type="NCBI Taxonomy" id="915059"/>
    <lineage>
        <taxon>Bacteria</taxon>
        <taxon>Pseudomonadati</taxon>
        <taxon>Bacteroidota</taxon>
        <taxon>Cytophagia</taxon>
        <taxon>Cytophagales</taxon>
        <taxon>Flammeovirgaceae</taxon>
        <taxon>Flammeovirga</taxon>
    </lineage>
</organism>
<name>A0A1S1Z377_FLAPC</name>
<keyword evidence="6" id="KW-1185">Reference proteome</keyword>
<dbReference type="Proteomes" id="UP000179797">
    <property type="component" value="Unassembled WGS sequence"/>
</dbReference>
<dbReference type="InterPro" id="IPR015943">
    <property type="entry name" value="WD40/YVTN_repeat-like_dom_sf"/>
</dbReference>
<keyword evidence="3" id="KW-0472">Membrane</keyword>
<feature type="signal peptide" evidence="4">
    <location>
        <begin position="1"/>
        <end position="22"/>
    </location>
</feature>
<evidence type="ECO:0000256" key="1">
    <source>
        <dbReference type="ARBA" id="ARBA00004236"/>
    </source>
</evidence>
<dbReference type="OrthoDB" id="978799at2"/>
<gene>
    <name evidence="5" type="ORF">NH26_15960</name>
</gene>
<dbReference type="RefSeq" id="WP_044228431.1">
    <property type="nucleotide sequence ID" value="NZ_JRYR02000001.1"/>
</dbReference>
<dbReference type="Gene3D" id="2.130.10.10">
    <property type="entry name" value="YVTN repeat-like/Quinoprotein amine dehydrogenase"/>
    <property type="match status" value="1"/>
</dbReference>
<feature type="chain" id="PRO_5010265938" description="Phytase-like domain-containing protein" evidence="4">
    <location>
        <begin position="23"/>
        <end position="294"/>
    </location>
</feature>
<comment type="subcellular location">
    <subcellularLocation>
        <location evidence="1">Cell membrane</location>
    </subcellularLocation>
</comment>
<dbReference type="EMBL" id="JRYR02000001">
    <property type="protein sequence ID" value="OHX67729.1"/>
    <property type="molecule type" value="Genomic_DNA"/>
</dbReference>
<dbReference type="InterPro" id="IPR009722">
    <property type="entry name" value="YjiK/CarP"/>
</dbReference>
<evidence type="ECO:0000313" key="6">
    <source>
        <dbReference type="Proteomes" id="UP000179797"/>
    </source>
</evidence>
<dbReference type="STRING" id="915059.NH26_15960"/>
<evidence type="ECO:0008006" key="7">
    <source>
        <dbReference type="Google" id="ProtNLM"/>
    </source>
</evidence>
<dbReference type="SUPFAM" id="SSF50956">
    <property type="entry name" value="Thermostable phytase (3-phytase)"/>
    <property type="match status" value="1"/>
</dbReference>
<protein>
    <recommendedName>
        <fullName evidence="7">Phytase-like domain-containing protein</fullName>
    </recommendedName>
</protein>
<comment type="caution">
    <text evidence="5">The sequence shown here is derived from an EMBL/GenBank/DDBJ whole genome shotgun (WGS) entry which is preliminary data.</text>
</comment>